<proteinExistence type="inferred from homology"/>
<dbReference type="PANTHER" id="PTHR43435:SF4">
    <property type="entry name" value="FGGY CARBOHYDRATE KINASE DOMAIN-CONTAINING PROTEIN"/>
    <property type="match status" value="1"/>
</dbReference>
<dbReference type="InterPro" id="IPR043129">
    <property type="entry name" value="ATPase_NBD"/>
</dbReference>
<dbReference type="NCBIfam" id="TIGR01315">
    <property type="entry name" value="5C_CHO_kinase"/>
    <property type="match status" value="1"/>
</dbReference>
<name>A0A6J5CXF7_9BURK</name>
<feature type="domain" description="Carbohydrate kinase FGGY N-terminal" evidence="4">
    <location>
        <begin position="16"/>
        <end position="274"/>
    </location>
</feature>
<dbReference type="RefSeq" id="WP_175108725.1">
    <property type="nucleotide sequence ID" value="NZ_CADIKF010000001.1"/>
</dbReference>
<dbReference type="Gene3D" id="3.30.420.40">
    <property type="match status" value="1"/>
</dbReference>
<dbReference type="GO" id="GO:0019321">
    <property type="term" value="P:pentose metabolic process"/>
    <property type="evidence" value="ECO:0007669"/>
    <property type="project" value="TreeGrafter"/>
</dbReference>
<gene>
    <name evidence="6" type="primary">araB_1</name>
    <name evidence="6" type="ORF">LMG29739_00040</name>
</gene>
<evidence type="ECO:0000256" key="1">
    <source>
        <dbReference type="ARBA" id="ARBA00009156"/>
    </source>
</evidence>
<dbReference type="GO" id="GO:0008741">
    <property type="term" value="F:ribulokinase activity"/>
    <property type="evidence" value="ECO:0007669"/>
    <property type="project" value="UniProtKB-EC"/>
</dbReference>
<dbReference type="InterPro" id="IPR018485">
    <property type="entry name" value="FGGY_C"/>
</dbReference>
<dbReference type="PIRSF" id="PIRSF000538">
    <property type="entry name" value="GlpK"/>
    <property type="match status" value="1"/>
</dbReference>
<evidence type="ECO:0000259" key="5">
    <source>
        <dbReference type="Pfam" id="PF02782"/>
    </source>
</evidence>
<evidence type="ECO:0000313" key="7">
    <source>
        <dbReference type="Proteomes" id="UP000494329"/>
    </source>
</evidence>
<dbReference type="FunFam" id="3.30.420.40:FF:000101">
    <property type="entry name" value="FGGY carbohydrate kinase domain-containing protein"/>
    <property type="match status" value="1"/>
</dbReference>
<evidence type="ECO:0000259" key="4">
    <source>
        <dbReference type="Pfam" id="PF00370"/>
    </source>
</evidence>
<evidence type="ECO:0000256" key="3">
    <source>
        <dbReference type="ARBA" id="ARBA00022777"/>
    </source>
</evidence>
<evidence type="ECO:0000256" key="2">
    <source>
        <dbReference type="ARBA" id="ARBA00022679"/>
    </source>
</evidence>
<dbReference type="InterPro" id="IPR006003">
    <property type="entry name" value="FGGY_RbtK-like"/>
</dbReference>
<evidence type="ECO:0000313" key="6">
    <source>
        <dbReference type="EMBL" id="CAB3745847.1"/>
    </source>
</evidence>
<keyword evidence="3 6" id="KW-0418">Kinase</keyword>
<dbReference type="EC" id="2.7.1.16" evidence="6"/>
<dbReference type="GO" id="GO:0019150">
    <property type="term" value="F:D-ribulokinase activity"/>
    <property type="evidence" value="ECO:0007669"/>
    <property type="project" value="TreeGrafter"/>
</dbReference>
<comment type="similarity">
    <text evidence="1">Belongs to the FGGY kinase family.</text>
</comment>
<dbReference type="Gene3D" id="1.20.58.2240">
    <property type="match status" value="1"/>
</dbReference>
<reference evidence="6 7" key="1">
    <citation type="submission" date="2020-04" db="EMBL/GenBank/DDBJ databases">
        <authorList>
            <person name="De Canck E."/>
        </authorList>
    </citation>
    <scope>NUCLEOTIDE SEQUENCE [LARGE SCALE GENOMIC DNA]</scope>
    <source>
        <strain evidence="6 7">LMG 29739</strain>
    </source>
</reference>
<dbReference type="CDD" id="cd07782">
    <property type="entry name" value="ASKHA_NBD_FGGY_D-RBK"/>
    <property type="match status" value="1"/>
</dbReference>
<keyword evidence="2 6" id="KW-0808">Transferase</keyword>
<dbReference type="Pfam" id="PF02782">
    <property type="entry name" value="FGGY_C"/>
    <property type="match status" value="1"/>
</dbReference>
<dbReference type="InterPro" id="IPR018484">
    <property type="entry name" value="FGGY_N"/>
</dbReference>
<dbReference type="SUPFAM" id="SSF53067">
    <property type="entry name" value="Actin-like ATPase domain"/>
    <property type="match status" value="2"/>
</dbReference>
<dbReference type="EMBL" id="CADIKF010000001">
    <property type="protein sequence ID" value="CAB3745847.1"/>
    <property type="molecule type" value="Genomic_DNA"/>
</dbReference>
<feature type="domain" description="Carbohydrate kinase FGGY C-terminal" evidence="5">
    <location>
        <begin position="288"/>
        <end position="497"/>
    </location>
</feature>
<dbReference type="Proteomes" id="UP000494329">
    <property type="component" value="Unassembled WGS sequence"/>
</dbReference>
<dbReference type="PANTHER" id="PTHR43435">
    <property type="entry name" value="RIBULOKINASE"/>
    <property type="match status" value="1"/>
</dbReference>
<dbReference type="AlphaFoldDB" id="A0A6J5CXF7"/>
<dbReference type="GO" id="GO:0005737">
    <property type="term" value="C:cytoplasm"/>
    <property type="evidence" value="ECO:0007669"/>
    <property type="project" value="TreeGrafter"/>
</dbReference>
<dbReference type="InterPro" id="IPR000577">
    <property type="entry name" value="Carb_kinase_FGGY"/>
</dbReference>
<dbReference type="Pfam" id="PF00370">
    <property type="entry name" value="FGGY_N"/>
    <property type="match status" value="1"/>
</dbReference>
<keyword evidence="7" id="KW-1185">Reference proteome</keyword>
<protein>
    <submittedName>
        <fullName evidence="6">Ribulokinase</fullName>
        <ecNumber evidence="6">2.7.1.16</ecNumber>
    </submittedName>
</protein>
<organism evidence="6 7">
    <name type="scientific">Paraburkholderia solisilvae</name>
    <dbReference type="NCBI Taxonomy" id="624376"/>
    <lineage>
        <taxon>Bacteria</taxon>
        <taxon>Pseudomonadati</taxon>
        <taxon>Pseudomonadota</taxon>
        <taxon>Betaproteobacteria</taxon>
        <taxon>Burkholderiales</taxon>
        <taxon>Burkholderiaceae</taxon>
        <taxon>Paraburkholderia</taxon>
    </lineage>
</organism>
<accession>A0A6J5CXF7</accession>
<sequence length="547" mass="57126">MTSGNPTTGATNNTRYVIGVDVGTGSARAGIFDAAGHMVASAKQDITVFHESGAIVEQSSGEIWNAVCHSVQEALRQAAIAPAQIAGIGFDATCSLVVLGAGGQPLPVGPSEQPERNIIVWMDHRALEQAERINATGHDVLKFVGGKISPEMETPKLLWLLENRPAVFASAWQFFDLTDFLTWRATGDLSRSTCTVTCKWTYLAHERRWDESYFRTVGLGVLADEGFARIGQSVVEPGTPLGSGLTAHAAAELGLRAGTPVATGVIDAHAGGIGTVGAEGKPESCLGYVFGTSSCTMTTTRQPVFVPGVWGPYFSAMVPDAWLNEGGQSVAGAAIERLLAMHPLAQTAQKQAGQAGQSLPVMLAGLATQHADGADGLSDAVKLAEGLHVVPEFLGNRAPFADPHARAVIAGLTMETGLDSLVALYIAGICSIGYGLRQIIETQADADAPIEQVVISGGAGRLDLVRQLLADATGKPVLATHAEEPVLLGAAMLGGVAGGLFGDVRTAMAQMSRIARTYAPAAGETATLHDARYRAFTKLQSVAREIR</sequence>